<dbReference type="Proteomes" id="UP001652625">
    <property type="component" value="Chromosome 13"/>
</dbReference>
<comment type="subcellular location">
    <subcellularLocation>
        <location evidence="1">Mitochondrion</location>
    </subcellularLocation>
</comment>
<dbReference type="Pfam" id="PF07147">
    <property type="entry name" value="PDCD9"/>
    <property type="match status" value="1"/>
</dbReference>
<sequence length="380" mass="44439">MWKLKSPICNFLRSNESSRLIHLRKVNITSVTQNKSLEEVTTNHKKSRDIPFLFLPHTVNKPYFVHPSSTSVPKIFDKYKWLTKTVSSIGLPETHSLTEEDPSSIFVREFERSLFQTVAYQKSYANKNLRRLIPERIDGLVFNFIRLSLLEGSLKSHLKPENSYLYHNPVVETHWPRNYKFYYSKFQPNCVLRTKNNFSIVEAPKELSISEVDSLPGPYDTYSMNVYPRPVVHLNYRPGTDLHKYNYNRHCHTSIVFNNRLKFDDQMYTFGMFTMFAQLSAQALAEGVLHGTDLVKPLVTQCVVTNGHRVTFMLYQLNTMNMMDDKGCWNRTWYTPVENMYDSSDSLPLVFETADRGEVLKGFNKNFCKMFTNIIRKETL</sequence>
<evidence type="ECO:0000313" key="9">
    <source>
        <dbReference type="Proteomes" id="UP001652625"/>
    </source>
</evidence>
<evidence type="ECO:0000256" key="4">
    <source>
        <dbReference type="ARBA" id="ARBA00023128"/>
    </source>
</evidence>
<evidence type="ECO:0000256" key="2">
    <source>
        <dbReference type="ARBA" id="ARBA00022946"/>
    </source>
</evidence>
<protein>
    <recommendedName>
        <fullName evidence="7">Large ribosomal subunit protein mL37</fullName>
    </recommendedName>
    <alternativeName>
        <fullName evidence="8">39S ribosomal protein L37, mitochondrial</fullName>
    </alternativeName>
</protein>
<dbReference type="InterPro" id="IPR052482">
    <property type="entry name" value="mtLSU_mL37"/>
</dbReference>
<organism evidence="9 10">
    <name type="scientific">Hydra vulgaris</name>
    <name type="common">Hydra</name>
    <name type="synonym">Hydra attenuata</name>
    <dbReference type="NCBI Taxonomy" id="6087"/>
    <lineage>
        <taxon>Eukaryota</taxon>
        <taxon>Metazoa</taxon>
        <taxon>Cnidaria</taxon>
        <taxon>Hydrozoa</taxon>
        <taxon>Hydroidolina</taxon>
        <taxon>Anthoathecata</taxon>
        <taxon>Aplanulata</taxon>
        <taxon>Hydridae</taxon>
        <taxon>Hydra</taxon>
    </lineage>
</organism>
<dbReference type="PANTHER" id="PTHR15889">
    <property type="entry name" value="MITOCHONDRIAL RIBOSOMAL PROTEIN L37"/>
    <property type="match status" value="1"/>
</dbReference>
<keyword evidence="2" id="KW-0809">Transit peptide</keyword>
<evidence type="ECO:0000256" key="6">
    <source>
        <dbReference type="ARBA" id="ARBA00037985"/>
    </source>
</evidence>
<dbReference type="GeneID" id="101236080"/>
<keyword evidence="9" id="KW-1185">Reference proteome</keyword>
<keyword evidence="5" id="KW-0687">Ribonucleoprotein</keyword>
<evidence type="ECO:0000256" key="7">
    <source>
        <dbReference type="ARBA" id="ARBA00039442"/>
    </source>
</evidence>
<gene>
    <name evidence="10" type="primary">LOC101236080</name>
</gene>
<name>A0ABM4DA10_HYDVU</name>
<evidence type="ECO:0000256" key="8">
    <source>
        <dbReference type="ARBA" id="ARBA00041617"/>
    </source>
</evidence>
<keyword evidence="4" id="KW-0496">Mitochondrion</keyword>
<dbReference type="PANTHER" id="PTHR15889:SF2">
    <property type="entry name" value="LARGE RIBOSOMAL SUBUNIT PROTEIN ML37"/>
    <property type="match status" value="1"/>
</dbReference>
<comment type="similarity">
    <text evidence="6">Belongs to the mitochondrion-specific ribosomal protein mL37 family.</text>
</comment>
<evidence type="ECO:0000313" key="10">
    <source>
        <dbReference type="RefSeq" id="XP_065671189.1"/>
    </source>
</evidence>
<keyword evidence="3" id="KW-0689">Ribosomal protein</keyword>
<evidence type="ECO:0000256" key="3">
    <source>
        <dbReference type="ARBA" id="ARBA00022980"/>
    </source>
</evidence>
<dbReference type="InterPro" id="IPR010793">
    <property type="entry name" value="Ribosomal_mL37/mL65"/>
</dbReference>
<evidence type="ECO:0000256" key="5">
    <source>
        <dbReference type="ARBA" id="ARBA00023274"/>
    </source>
</evidence>
<proteinExistence type="inferred from homology"/>
<reference evidence="10" key="1">
    <citation type="submission" date="2025-08" db="UniProtKB">
        <authorList>
            <consortium name="RefSeq"/>
        </authorList>
    </citation>
    <scope>IDENTIFICATION</scope>
</reference>
<evidence type="ECO:0000256" key="1">
    <source>
        <dbReference type="ARBA" id="ARBA00004173"/>
    </source>
</evidence>
<accession>A0ABM4DA10</accession>
<dbReference type="RefSeq" id="XP_065671189.1">
    <property type="nucleotide sequence ID" value="XM_065815117.1"/>
</dbReference>